<protein>
    <submittedName>
        <fullName evidence="7">IS30 family transposase</fullName>
    </submittedName>
</protein>
<name>A0A4S8QGB4_9ACTN</name>
<evidence type="ECO:0000256" key="3">
    <source>
        <dbReference type="ARBA" id="ARBA00022578"/>
    </source>
</evidence>
<accession>A0A4S8QGB4</accession>
<dbReference type="InterPro" id="IPR001598">
    <property type="entry name" value="Transposase_IS30_CS"/>
</dbReference>
<evidence type="ECO:0000256" key="5">
    <source>
        <dbReference type="ARBA" id="ARBA00023172"/>
    </source>
</evidence>
<comment type="similarity">
    <text evidence="2">Belongs to the transposase IS30 family.</text>
</comment>
<evidence type="ECO:0000313" key="8">
    <source>
        <dbReference type="Proteomes" id="UP000308760"/>
    </source>
</evidence>
<dbReference type="PANTHER" id="PTHR10948:SF23">
    <property type="entry name" value="TRANSPOSASE INSI FOR INSERTION SEQUENCE ELEMENT IS30A-RELATED"/>
    <property type="match status" value="1"/>
</dbReference>
<keyword evidence="3" id="KW-0815">Transposition</keyword>
<dbReference type="SUPFAM" id="SSF53098">
    <property type="entry name" value="Ribonuclease H-like"/>
    <property type="match status" value="1"/>
</dbReference>
<dbReference type="AlphaFoldDB" id="A0A4S8QGB4"/>
<dbReference type="InterPro" id="IPR001584">
    <property type="entry name" value="Integrase_cat-core"/>
</dbReference>
<keyword evidence="8" id="KW-1185">Reference proteome</keyword>
<feature type="domain" description="Integrase catalytic" evidence="6">
    <location>
        <begin position="153"/>
        <end position="316"/>
    </location>
</feature>
<dbReference type="GO" id="GO:0003677">
    <property type="term" value="F:DNA binding"/>
    <property type="evidence" value="ECO:0007669"/>
    <property type="project" value="UniProtKB-KW"/>
</dbReference>
<evidence type="ECO:0000256" key="2">
    <source>
        <dbReference type="ARBA" id="ARBA00006363"/>
    </source>
</evidence>
<dbReference type="PROSITE" id="PS50994">
    <property type="entry name" value="INTEGRASE"/>
    <property type="match status" value="1"/>
</dbReference>
<proteinExistence type="inferred from homology"/>
<dbReference type="Gene3D" id="3.30.420.10">
    <property type="entry name" value="Ribonuclease H-like superfamily/Ribonuclease H"/>
    <property type="match status" value="1"/>
</dbReference>
<dbReference type="NCBIfam" id="NF033563">
    <property type="entry name" value="transpos_IS30"/>
    <property type="match status" value="1"/>
</dbReference>
<reference evidence="7 8" key="2">
    <citation type="submission" date="2019-05" db="EMBL/GenBank/DDBJ databases">
        <title>Glycomyces buryatensis sp. nov.</title>
        <authorList>
            <person name="Nikitina E."/>
        </authorList>
    </citation>
    <scope>NUCLEOTIDE SEQUENCE [LARGE SCALE GENOMIC DNA]</scope>
    <source>
        <strain evidence="7 8">18</strain>
    </source>
</reference>
<dbReference type="InterPro" id="IPR025246">
    <property type="entry name" value="IS30-like_HTH"/>
</dbReference>
<dbReference type="GO" id="GO:0005829">
    <property type="term" value="C:cytosol"/>
    <property type="evidence" value="ECO:0007669"/>
    <property type="project" value="TreeGrafter"/>
</dbReference>
<evidence type="ECO:0000256" key="1">
    <source>
        <dbReference type="ARBA" id="ARBA00002190"/>
    </source>
</evidence>
<dbReference type="Proteomes" id="UP000308760">
    <property type="component" value="Unassembled WGS sequence"/>
</dbReference>
<evidence type="ECO:0000256" key="4">
    <source>
        <dbReference type="ARBA" id="ARBA00023125"/>
    </source>
</evidence>
<comment type="function">
    <text evidence="1">Required for the transposition of the insertion element.</text>
</comment>
<dbReference type="InterPro" id="IPR051917">
    <property type="entry name" value="Transposase-Integrase"/>
</dbReference>
<sequence length="322" mass="36613">MPRYAPNKVPTAVKKRYFELLREGYKGAAAAREVGVSTSCGSLWFIDAGSMLVPDTAPISPRFLTQDDRIAIADGLHADQTVKVIAASIDKSYQTVYREIGRNSKPDGRYQPWWAHNQALLRRSRPKEHKIRAGASLRKLVRDKLNEQWSPQQVARPAEVEDRRTAGHWEGDLIIGRAQSSAIGTLVERTTRYLRLIHLPGGWKAPQVRNALVVQTADIPWELRRTLTWDQGRELTLREDIEVLTGFRIYFCDPHSPWQRGANENTNGLLRQYFPKGTDLAVHTARDLQAVARQLNTRPRLVLGDKTPEEAMREWSKHLSPS</sequence>
<dbReference type="Pfam" id="PF13936">
    <property type="entry name" value="HTH_38"/>
    <property type="match status" value="1"/>
</dbReference>
<comment type="caution">
    <text evidence="7">The sequence shown here is derived from an EMBL/GenBank/DDBJ whole genome shotgun (WGS) entry which is preliminary data.</text>
</comment>
<dbReference type="GO" id="GO:0015074">
    <property type="term" value="P:DNA integration"/>
    <property type="evidence" value="ECO:0007669"/>
    <property type="project" value="InterPro"/>
</dbReference>
<organism evidence="7 8">
    <name type="scientific">Glycomyces buryatensis</name>
    <dbReference type="NCBI Taxonomy" id="2570927"/>
    <lineage>
        <taxon>Bacteria</taxon>
        <taxon>Bacillati</taxon>
        <taxon>Actinomycetota</taxon>
        <taxon>Actinomycetes</taxon>
        <taxon>Glycomycetales</taxon>
        <taxon>Glycomycetaceae</taxon>
        <taxon>Glycomyces</taxon>
    </lineage>
</organism>
<gene>
    <name evidence="7" type="ORF">FAB82_04655</name>
</gene>
<dbReference type="InterPro" id="IPR036397">
    <property type="entry name" value="RNaseH_sf"/>
</dbReference>
<dbReference type="EMBL" id="STGY01000017">
    <property type="protein sequence ID" value="THV42741.1"/>
    <property type="molecule type" value="Genomic_DNA"/>
</dbReference>
<dbReference type="PROSITE" id="PS01043">
    <property type="entry name" value="TRANSPOSASE_IS30"/>
    <property type="match status" value="1"/>
</dbReference>
<evidence type="ECO:0000259" key="6">
    <source>
        <dbReference type="PROSITE" id="PS50994"/>
    </source>
</evidence>
<evidence type="ECO:0000313" key="7">
    <source>
        <dbReference type="EMBL" id="THV42741.1"/>
    </source>
</evidence>
<dbReference type="GO" id="GO:0004803">
    <property type="term" value="F:transposase activity"/>
    <property type="evidence" value="ECO:0007669"/>
    <property type="project" value="InterPro"/>
</dbReference>
<dbReference type="InterPro" id="IPR012337">
    <property type="entry name" value="RNaseH-like_sf"/>
</dbReference>
<keyword evidence="4" id="KW-0238">DNA-binding</keyword>
<keyword evidence="5" id="KW-0233">DNA recombination</keyword>
<dbReference type="OrthoDB" id="9803231at2"/>
<reference evidence="8" key="1">
    <citation type="submission" date="2019-04" db="EMBL/GenBank/DDBJ databases">
        <title>Nocardioides xinjiangensis sp. nov.</title>
        <authorList>
            <person name="Liu S."/>
        </authorList>
    </citation>
    <scope>NUCLEOTIDE SEQUENCE [LARGE SCALE GENOMIC DNA]</scope>
    <source>
        <strain evidence="8">18</strain>
    </source>
</reference>
<dbReference type="GO" id="GO:0006313">
    <property type="term" value="P:DNA transposition"/>
    <property type="evidence" value="ECO:0007669"/>
    <property type="project" value="InterPro"/>
</dbReference>
<dbReference type="PANTHER" id="PTHR10948">
    <property type="entry name" value="TRANSPOSASE"/>
    <property type="match status" value="1"/>
</dbReference>
<dbReference type="InterPro" id="IPR053392">
    <property type="entry name" value="Transposase_IS30-like"/>
</dbReference>